<dbReference type="Proteomes" id="UP000243579">
    <property type="component" value="Unassembled WGS sequence"/>
</dbReference>
<protein>
    <recommendedName>
        <fullName evidence="3">Outer kinetochore protein DAM1</fullName>
    </recommendedName>
</protein>
<organism evidence="1 2">
    <name type="scientific">Achlya hypogyna</name>
    <name type="common">Oomycete</name>
    <name type="synonym">Protoachlya hypogyna</name>
    <dbReference type="NCBI Taxonomy" id="1202772"/>
    <lineage>
        <taxon>Eukaryota</taxon>
        <taxon>Sar</taxon>
        <taxon>Stramenopiles</taxon>
        <taxon>Oomycota</taxon>
        <taxon>Saprolegniomycetes</taxon>
        <taxon>Saprolegniales</taxon>
        <taxon>Achlyaceae</taxon>
        <taxon>Achlya</taxon>
    </lineage>
</organism>
<comment type="caution">
    <text evidence="1">The sequence shown here is derived from an EMBL/GenBank/DDBJ whole genome shotgun (WGS) entry which is preliminary data.</text>
</comment>
<gene>
    <name evidence="1" type="ORF">ACHHYP_17381</name>
</gene>
<accession>A0A1V9ZDS0</accession>
<reference evidence="1 2" key="1">
    <citation type="journal article" date="2014" name="Genome Biol. Evol.">
        <title>The secreted proteins of Achlya hypogyna and Thraustotheca clavata identify the ancestral oomycete secretome and reveal gene acquisitions by horizontal gene transfer.</title>
        <authorList>
            <person name="Misner I."/>
            <person name="Blouin N."/>
            <person name="Leonard G."/>
            <person name="Richards T.A."/>
            <person name="Lane C.E."/>
        </authorList>
    </citation>
    <scope>NUCLEOTIDE SEQUENCE [LARGE SCALE GENOMIC DNA]</scope>
    <source>
        <strain evidence="1 2">ATCC 48635</strain>
    </source>
</reference>
<dbReference type="EMBL" id="JNBR01000159">
    <property type="protein sequence ID" value="OQR95990.1"/>
    <property type="molecule type" value="Genomic_DNA"/>
</dbReference>
<evidence type="ECO:0008006" key="3">
    <source>
        <dbReference type="Google" id="ProtNLM"/>
    </source>
</evidence>
<evidence type="ECO:0000313" key="1">
    <source>
        <dbReference type="EMBL" id="OQR95990.1"/>
    </source>
</evidence>
<name>A0A1V9ZDS0_ACHHY</name>
<sequence length="189" mass="20900">MHPEIEREMRRIRNAMRALDANVKKLAVVNNHVVAFNGRFGGLMTGISLQQACIAPPPAPSPPPSKIPVLVTRSVGPAAEAPAAANAVKKAKMIPKPVAKPKPAPPRSWSWPKGVRSKIPKKYQTPAEMLKVERILFVLADSLRGMSIGDLVKASHVTVIQCKEILQTLMKLEQIKRKREKEGFIYCRM</sequence>
<evidence type="ECO:0000313" key="2">
    <source>
        <dbReference type="Proteomes" id="UP000243579"/>
    </source>
</evidence>
<proteinExistence type="predicted"/>
<dbReference type="AlphaFoldDB" id="A0A1V9ZDS0"/>
<dbReference type="OrthoDB" id="165501at2759"/>
<keyword evidence="2" id="KW-1185">Reference proteome</keyword>